<name>A0A2I8ERD4_9BURK</name>
<accession>A0A2I8ERD4</accession>
<dbReference type="AlphaFoldDB" id="A0A2I8ERD4"/>
<keyword evidence="1" id="KW-1133">Transmembrane helix</keyword>
<organism evidence="3 4">
    <name type="scientific">Paraburkholderia terrae</name>
    <dbReference type="NCBI Taxonomy" id="311230"/>
    <lineage>
        <taxon>Bacteria</taxon>
        <taxon>Pseudomonadati</taxon>
        <taxon>Pseudomonadota</taxon>
        <taxon>Betaproteobacteria</taxon>
        <taxon>Burkholderiales</taxon>
        <taxon>Burkholderiaceae</taxon>
        <taxon>Paraburkholderia</taxon>
    </lineage>
</organism>
<sequence>MNIDMHAWHRVDIDRKMLKDFSTRSDARGLAQAGRFFALVVATGALAWASLGTAWVIPAFLLYGTVFAFSEAAAHELGHGTVFKTRWLNEAVYWAICFMSWREQVYSRWLHAKHHTYTHLTAAPYKDPELAFKHRPHSYVKLMTDFVRVSHGVQFLSAIFLHSFGIITKGAKEVVPEAEYKKMCDNSRVLLTCYVAVFVWAVLAHSWLPIVFLFLARAYGTWLHELCALTQHTGLKENVLDHRVSSRTVKLNPVVRLLYWNMNYHIEHHMFPSVPFHALPKFHEAVAGQMPQPYAGLWSAWREILVIFARQRRDPEYVVVRELPVGKQGSAVA</sequence>
<keyword evidence="1" id="KW-0812">Transmembrane</keyword>
<feature type="domain" description="Fatty acid desaturase" evidence="2">
    <location>
        <begin position="55"/>
        <end position="300"/>
    </location>
</feature>
<dbReference type="OrthoDB" id="9800167at2"/>
<evidence type="ECO:0000313" key="4">
    <source>
        <dbReference type="Proteomes" id="UP000243502"/>
    </source>
</evidence>
<feature type="transmembrane region" description="Helical" evidence="1">
    <location>
        <begin position="149"/>
        <end position="168"/>
    </location>
</feature>
<dbReference type="RefSeq" id="WP_042304297.1">
    <property type="nucleotide sequence ID" value="NZ_CP026112.1"/>
</dbReference>
<dbReference type="GO" id="GO:0008610">
    <property type="term" value="P:lipid biosynthetic process"/>
    <property type="evidence" value="ECO:0007669"/>
    <property type="project" value="UniProtKB-ARBA"/>
</dbReference>
<reference evidence="3 4" key="1">
    <citation type="submission" date="2018-01" db="EMBL/GenBank/DDBJ databases">
        <title>Species boundaries and ecological features among Paraburkholderia terrae DSMZ17804T, P. hospita DSMZ17164T and P. caribensis DSMZ13236T.</title>
        <authorList>
            <person name="Pratama A.A."/>
        </authorList>
    </citation>
    <scope>NUCLEOTIDE SEQUENCE [LARGE SCALE GENOMIC DNA]</scope>
    <source>
        <strain evidence="3 4">DSM 17804</strain>
    </source>
</reference>
<dbReference type="EMBL" id="CP026112">
    <property type="protein sequence ID" value="AUT61374.1"/>
    <property type="molecule type" value="Genomic_DNA"/>
</dbReference>
<dbReference type="GO" id="GO:0016020">
    <property type="term" value="C:membrane"/>
    <property type="evidence" value="ECO:0007669"/>
    <property type="project" value="TreeGrafter"/>
</dbReference>
<gene>
    <name evidence="3" type="ORF">C2L65_16695</name>
</gene>
<dbReference type="Pfam" id="PF00487">
    <property type="entry name" value="FA_desaturase"/>
    <property type="match status" value="1"/>
</dbReference>
<feature type="transmembrane region" description="Helical" evidence="1">
    <location>
        <begin position="36"/>
        <end position="57"/>
    </location>
</feature>
<dbReference type="GO" id="GO:0016717">
    <property type="term" value="F:oxidoreductase activity, acting on paired donors, with oxidation of a pair of donors resulting in the reduction of molecular oxygen to two molecules of water"/>
    <property type="evidence" value="ECO:0007669"/>
    <property type="project" value="TreeGrafter"/>
</dbReference>
<evidence type="ECO:0000259" key="2">
    <source>
        <dbReference type="Pfam" id="PF00487"/>
    </source>
</evidence>
<dbReference type="KEGG" id="pter:C2L65_16695"/>
<evidence type="ECO:0000313" key="3">
    <source>
        <dbReference type="EMBL" id="AUT61374.1"/>
    </source>
</evidence>
<feature type="transmembrane region" description="Helical" evidence="1">
    <location>
        <begin position="189"/>
        <end position="215"/>
    </location>
</feature>
<dbReference type="InterPro" id="IPR012171">
    <property type="entry name" value="Fatty_acid_desaturase"/>
</dbReference>
<evidence type="ECO:0000256" key="1">
    <source>
        <dbReference type="SAM" id="Phobius"/>
    </source>
</evidence>
<dbReference type="PANTHER" id="PTHR19353:SF19">
    <property type="entry name" value="DELTA(5) FATTY ACID DESATURASE C-RELATED"/>
    <property type="match status" value="1"/>
</dbReference>
<protein>
    <submittedName>
        <fullName evidence="3">Oxidative enzyme</fullName>
    </submittedName>
</protein>
<dbReference type="InterPro" id="IPR005804">
    <property type="entry name" value="FA_desaturase_dom"/>
</dbReference>
<dbReference type="Proteomes" id="UP000243502">
    <property type="component" value="Chromosome 2"/>
</dbReference>
<proteinExistence type="predicted"/>
<dbReference type="PANTHER" id="PTHR19353">
    <property type="entry name" value="FATTY ACID DESATURASE 2"/>
    <property type="match status" value="1"/>
</dbReference>
<keyword evidence="1" id="KW-0472">Membrane</keyword>